<sequence length="93" mass="9383">MSDDTPAPPPTTHDDGRELGYGAVGARPAIADSEAAPGKIEGGESSGGAYQHAVKPRNSDSDSDSAGQNEQGYSGPDNPNATSTKDASHDRAS</sequence>
<evidence type="ECO:0000256" key="1">
    <source>
        <dbReference type="SAM" id="MobiDB-lite"/>
    </source>
</evidence>
<evidence type="ECO:0000313" key="3">
    <source>
        <dbReference type="Proteomes" id="UP000317894"/>
    </source>
</evidence>
<feature type="compositionally biased region" description="Polar residues" evidence="1">
    <location>
        <begin position="64"/>
        <end position="85"/>
    </location>
</feature>
<dbReference type="RefSeq" id="WP_143554514.1">
    <property type="nucleotide sequence ID" value="NZ_VJWA01000001.1"/>
</dbReference>
<evidence type="ECO:0000313" key="2">
    <source>
        <dbReference type="EMBL" id="TRW16970.1"/>
    </source>
</evidence>
<gene>
    <name evidence="2" type="ORF">FMM06_01810</name>
</gene>
<keyword evidence="3" id="KW-1185">Reference proteome</keyword>
<comment type="caution">
    <text evidence="2">The sequence shown here is derived from an EMBL/GenBank/DDBJ whole genome shotgun (WGS) entry which is preliminary data.</text>
</comment>
<protein>
    <submittedName>
        <fullName evidence="2">Uncharacterized protein</fullName>
    </submittedName>
</protein>
<proteinExistence type="predicted"/>
<dbReference type="Proteomes" id="UP000317894">
    <property type="component" value="Unassembled WGS sequence"/>
</dbReference>
<accession>A0A552UFH4</accession>
<reference evidence="2 3" key="1">
    <citation type="submission" date="2019-07" db="EMBL/GenBank/DDBJ databases">
        <title>Novel species isolated from glacier.</title>
        <authorList>
            <person name="Liu Q."/>
            <person name="Xin Y.-H."/>
        </authorList>
    </citation>
    <scope>NUCLEOTIDE SEQUENCE [LARGE SCALE GENOMIC DNA]</scope>
    <source>
        <strain evidence="2 3">LB1R16</strain>
    </source>
</reference>
<dbReference type="AlphaFoldDB" id="A0A552UFH4"/>
<name>A0A552UFH4_9SPHN</name>
<feature type="compositionally biased region" description="Pro residues" evidence="1">
    <location>
        <begin position="1"/>
        <end position="11"/>
    </location>
</feature>
<organism evidence="2 3">
    <name type="scientific">Glacieibacterium frigidum</name>
    <dbReference type="NCBI Taxonomy" id="2593303"/>
    <lineage>
        <taxon>Bacteria</taxon>
        <taxon>Pseudomonadati</taxon>
        <taxon>Pseudomonadota</taxon>
        <taxon>Alphaproteobacteria</taxon>
        <taxon>Sphingomonadales</taxon>
        <taxon>Sphingosinicellaceae</taxon>
        <taxon>Glacieibacterium</taxon>
    </lineage>
</organism>
<dbReference type="EMBL" id="VJWA01000001">
    <property type="protein sequence ID" value="TRW16970.1"/>
    <property type="molecule type" value="Genomic_DNA"/>
</dbReference>
<feature type="region of interest" description="Disordered" evidence="1">
    <location>
        <begin position="1"/>
        <end position="93"/>
    </location>
</feature>